<dbReference type="Proteomes" id="UP000236370">
    <property type="component" value="Unassembled WGS sequence"/>
</dbReference>
<proteinExistence type="predicted"/>
<reference evidence="1 2" key="1">
    <citation type="submission" date="2017-12" db="EMBL/GenBank/DDBJ databases">
        <title>High-resolution comparative analysis of great ape genomes.</title>
        <authorList>
            <person name="Pollen A."/>
            <person name="Hastie A."/>
            <person name="Hormozdiari F."/>
            <person name="Dougherty M."/>
            <person name="Liu R."/>
            <person name="Chaisson M."/>
            <person name="Hoppe E."/>
            <person name="Hill C."/>
            <person name="Pang A."/>
            <person name="Hillier L."/>
            <person name="Baker C."/>
            <person name="Armstrong J."/>
            <person name="Shendure J."/>
            <person name="Paten B."/>
            <person name="Wilson R."/>
            <person name="Chao H."/>
            <person name="Schneider V."/>
            <person name="Ventura M."/>
            <person name="Kronenberg Z."/>
            <person name="Murali S."/>
            <person name="Gordon D."/>
            <person name="Cantsilieris S."/>
            <person name="Munson K."/>
            <person name="Nelson B."/>
            <person name="Raja A."/>
            <person name="Underwood J."/>
            <person name="Diekhans M."/>
            <person name="Fiddes I."/>
            <person name="Haussler D."/>
            <person name="Eichler E."/>
        </authorList>
    </citation>
    <scope>NUCLEOTIDE SEQUENCE [LARGE SCALE GENOMIC DNA]</scope>
    <source>
        <strain evidence="1">Yerkes chimp pedigree #C0471</strain>
    </source>
</reference>
<organism evidence="1 2">
    <name type="scientific">Pan troglodytes</name>
    <name type="common">Chimpanzee</name>
    <dbReference type="NCBI Taxonomy" id="9598"/>
    <lineage>
        <taxon>Eukaryota</taxon>
        <taxon>Metazoa</taxon>
        <taxon>Chordata</taxon>
        <taxon>Craniata</taxon>
        <taxon>Vertebrata</taxon>
        <taxon>Euteleostomi</taxon>
        <taxon>Mammalia</taxon>
        <taxon>Eutheria</taxon>
        <taxon>Euarchontoglires</taxon>
        <taxon>Primates</taxon>
        <taxon>Haplorrhini</taxon>
        <taxon>Catarrhini</taxon>
        <taxon>Hominidae</taxon>
        <taxon>Pan</taxon>
    </lineage>
</organism>
<evidence type="ECO:0000313" key="2">
    <source>
        <dbReference type="Proteomes" id="UP000236370"/>
    </source>
</evidence>
<dbReference type="EMBL" id="NBAG03000076">
    <property type="protein sequence ID" value="PNI91691.1"/>
    <property type="molecule type" value="Genomic_DNA"/>
</dbReference>
<protein>
    <submittedName>
        <fullName evidence="1">TMEM159 isoform 8</fullName>
    </submittedName>
</protein>
<evidence type="ECO:0000313" key="1">
    <source>
        <dbReference type="EMBL" id="PNI91691.1"/>
    </source>
</evidence>
<gene>
    <name evidence="1" type="ORF">CK820_G0043509</name>
</gene>
<comment type="caution">
    <text evidence="1">The sequence shown here is derived from an EMBL/GenBank/DDBJ whole genome shotgun (WGS) entry which is preliminary data.</text>
</comment>
<sequence>MAKEEPQSISRDLQELQKKLSLLIDSFQNNSKLPKHSRISLDSDDG</sequence>
<feature type="non-terminal residue" evidence="1">
    <location>
        <position position="46"/>
    </location>
</feature>
<name>A0A2J8Q604_PANTR</name>
<dbReference type="AlphaFoldDB" id="A0A2J8Q604"/>
<accession>A0A2J8Q604</accession>